<evidence type="ECO:0000256" key="6">
    <source>
        <dbReference type="ARBA" id="ARBA00022840"/>
    </source>
</evidence>
<comment type="similarity">
    <text evidence="2">Belongs to the ABC transporter superfamily.</text>
</comment>
<comment type="caution">
    <text evidence="9">The sequence shown here is derived from an EMBL/GenBank/DDBJ whole genome shotgun (WGS) entry which is preliminary data.</text>
</comment>
<dbReference type="Pfam" id="PF08352">
    <property type="entry name" value="oligo_HPY"/>
    <property type="match status" value="1"/>
</dbReference>
<evidence type="ECO:0000256" key="3">
    <source>
        <dbReference type="ARBA" id="ARBA00022448"/>
    </source>
</evidence>
<evidence type="ECO:0000256" key="1">
    <source>
        <dbReference type="ARBA" id="ARBA00004417"/>
    </source>
</evidence>
<dbReference type="Pfam" id="PF00005">
    <property type="entry name" value="ABC_tran"/>
    <property type="match status" value="1"/>
</dbReference>
<proteinExistence type="inferred from homology"/>
<dbReference type="SMART" id="SM00382">
    <property type="entry name" value="AAA"/>
    <property type="match status" value="1"/>
</dbReference>
<name>A0ABV7IUF1_9RHOB</name>
<keyword evidence="4" id="KW-1003">Cell membrane</keyword>
<dbReference type="PROSITE" id="PS50893">
    <property type="entry name" value="ABC_TRANSPORTER_2"/>
    <property type="match status" value="1"/>
</dbReference>
<evidence type="ECO:0000256" key="2">
    <source>
        <dbReference type="ARBA" id="ARBA00005417"/>
    </source>
</evidence>
<dbReference type="PANTHER" id="PTHR43297">
    <property type="entry name" value="OLIGOPEPTIDE TRANSPORT ATP-BINDING PROTEIN APPD"/>
    <property type="match status" value="1"/>
</dbReference>
<dbReference type="SUPFAM" id="SSF52540">
    <property type="entry name" value="P-loop containing nucleoside triphosphate hydrolases"/>
    <property type="match status" value="1"/>
</dbReference>
<sequence length="320" mass="34122">MTLLDIENLTVSFPQHQGVVQAVRGVSLRVAAGESVGVVGESGSGKSVTCMAALRLLREPPSRIAADRLELGGIDVLRAGRGQLSALRGRVAAMVFQDPMTAFDPVFSIGHQIVETIRAHRDISKADARAEASALLARVEIKNPDAILNSYPHQLSGGMLQRAMIAMALSCRPQILFADEPTTALDVTIQAQILHLIKELQAEFGMALIMVTHDLGVVAETVDRVVVMYGGRVMETAPVQDIFDAPLHPYTQALMASMPGRTPGKQRLVEIAGASPNPANPPTGCPFHPRCAVADAHCTAEAPAFRALSDTRAAACWRLA</sequence>
<dbReference type="NCBIfam" id="TIGR01727">
    <property type="entry name" value="oligo_HPY"/>
    <property type="match status" value="1"/>
</dbReference>
<feature type="domain" description="ABC transporter" evidence="8">
    <location>
        <begin position="4"/>
        <end position="255"/>
    </location>
</feature>
<accession>A0ABV7IUF1</accession>
<dbReference type="GO" id="GO:0005524">
    <property type="term" value="F:ATP binding"/>
    <property type="evidence" value="ECO:0007669"/>
    <property type="project" value="UniProtKB-KW"/>
</dbReference>
<comment type="subcellular location">
    <subcellularLocation>
        <location evidence="1">Cell inner membrane</location>
        <topology evidence="1">Peripheral membrane protein</topology>
    </subcellularLocation>
</comment>
<evidence type="ECO:0000256" key="7">
    <source>
        <dbReference type="ARBA" id="ARBA00023136"/>
    </source>
</evidence>
<dbReference type="PANTHER" id="PTHR43297:SF2">
    <property type="entry name" value="DIPEPTIDE TRANSPORT ATP-BINDING PROTEIN DPPD"/>
    <property type="match status" value="1"/>
</dbReference>
<dbReference type="Proteomes" id="UP001595547">
    <property type="component" value="Unassembled WGS sequence"/>
</dbReference>
<dbReference type="InterPro" id="IPR003593">
    <property type="entry name" value="AAA+_ATPase"/>
</dbReference>
<dbReference type="EMBL" id="JBHRTO010000001">
    <property type="protein sequence ID" value="MFC3179438.1"/>
    <property type="molecule type" value="Genomic_DNA"/>
</dbReference>
<protein>
    <submittedName>
        <fullName evidence="9">ABC transporter ATP-binding protein</fullName>
    </submittedName>
</protein>
<dbReference type="InterPro" id="IPR003439">
    <property type="entry name" value="ABC_transporter-like_ATP-bd"/>
</dbReference>
<keyword evidence="7" id="KW-0472">Membrane</keyword>
<organism evidence="9 10">
    <name type="scientific">Cypionkella sinensis</name>
    <dbReference type="NCBI Taxonomy" id="1756043"/>
    <lineage>
        <taxon>Bacteria</taxon>
        <taxon>Pseudomonadati</taxon>
        <taxon>Pseudomonadota</taxon>
        <taxon>Alphaproteobacteria</taxon>
        <taxon>Rhodobacterales</taxon>
        <taxon>Paracoccaceae</taxon>
        <taxon>Cypionkella</taxon>
    </lineage>
</organism>
<keyword evidence="6 9" id="KW-0067">ATP-binding</keyword>
<dbReference type="RefSeq" id="WP_380071085.1">
    <property type="nucleotide sequence ID" value="NZ_JBHRTO010000001.1"/>
</dbReference>
<dbReference type="InterPro" id="IPR013563">
    <property type="entry name" value="Oligopep_ABC_C"/>
</dbReference>
<dbReference type="InterPro" id="IPR017871">
    <property type="entry name" value="ABC_transporter-like_CS"/>
</dbReference>
<evidence type="ECO:0000313" key="9">
    <source>
        <dbReference type="EMBL" id="MFC3179438.1"/>
    </source>
</evidence>
<dbReference type="PROSITE" id="PS00211">
    <property type="entry name" value="ABC_TRANSPORTER_1"/>
    <property type="match status" value="1"/>
</dbReference>
<keyword evidence="10" id="KW-1185">Reference proteome</keyword>
<gene>
    <name evidence="9" type="ORF">ACFOGH_00405</name>
</gene>
<evidence type="ECO:0000256" key="5">
    <source>
        <dbReference type="ARBA" id="ARBA00022741"/>
    </source>
</evidence>
<evidence type="ECO:0000256" key="4">
    <source>
        <dbReference type="ARBA" id="ARBA00022475"/>
    </source>
</evidence>
<dbReference type="InterPro" id="IPR027417">
    <property type="entry name" value="P-loop_NTPase"/>
</dbReference>
<dbReference type="Gene3D" id="3.40.50.300">
    <property type="entry name" value="P-loop containing nucleotide triphosphate hydrolases"/>
    <property type="match status" value="1"/>
</dbReference>
<dbReference type="CDD" id="cd03257">
    <property type="entry name" value="ABC_NikE_OppD_transporters"/>
    <property type="match status" value="1"/>
</dbReference>
<evidence type="ECO:0000259" key="8">
    <source>
        <dbReference type="PROSITE" id="PS50893"/>
    </source>
</evidence>
<dbReference type="InterPro" id="IPR050388">
    <property type="entry name" value="ABC_Ni/Peptide_Import"/>
</dbReference>
<reference evidence="10" key="1">
    <citation type="journal article" date="2019" name="Int. J. Syst. Evol. Microbiol.">
        <title>The Global Catalogue of Microorganisms (GCM) 10K type strain sequencing project: providing services to taxonomists for standard genome sequencing and annotation.</title>
        <authorList>
            <consortium name="The Broad Institute Genomics Platform"/>
            <consortium name="The Broad Institute Genome Sequencing Center for Infectious Disease"/>
            <person name="Wu L."/>
            <person name="Ma J."/>
        </authorList>
    </citation>
    <scope>NUCLEOTIDE SEQUENCE [LARGE SCALE GENOMIC DNA]</scope>
    <source>
        <strain evidence="10">KCTC 52039</strain>
    </source>
</reference>
<keyword evidence="5" id="KW-0547">Nucleotide-binding</keyword>
<evidence type="ECO:0000313" key="10">
    <source>
        <dbReference type="Proteomes" id="UP001595547"/>
    </source>
</evidence>
<keyword evidence="3" id="KW-0813">Transport</keyword>